<protein>
    <submittedName>
        <fullName evidence="1">ABC-type glycerol-3-phosphate transport system, substrate-binding protein</fullName>
    </submittedName>
</protein>
<dbReference type="Proteomes" id="UP000184128">
    <property type="component" value="Unassembled WGS sequence"/>
</dbReference>
<proteinExistence type="predicted"/>
<sequence>MKYLKNGFKLASIASLSLLLGACGEDKPDLTIMSFTDELQRPIDKFEELHDVNVELQIIPNESYRETLQPILESGEGAPDVFTGEIVFMQQWLDANYWEDLSSDPYNVDEWSDDYVDYVWDLGKDSDGNVRAVSWQVTPGGIYYRRSIAEEVLGTDDPKEVGDMMSTMEGLMDVGAKMSEAGYALFPDEGSISKFTSAFGANEEPWFDEETMELNMNEQRLSYFDYAKELRDNQYSALAPAWSPAWYQSFDGPIPYNLGWDELEDAEGESTIEVFGVALPTWALDAVFKQEASENAGDWAVTNGPTSYFEGGTWLGVYEGSENKDLAFEFVKMMTHDEEFLTEWVDETGDVLSYSPVTDKVKEDISDDFLGGQNHYEFFLDEADTIDASTVTPYDQQLNDLFGTQVGLYVDGEITKEEGIQAFYDEVNNSFPEIITPDN</sequence>
<organism evidence="1 2">
    <name type="scientific">Atopostipes suicloacalis DSM 15692</name>
    <dbReference type="NCBI Taxonomy" id="1121025"/>
    <lineage>
        <taxon>Bacteria</taxon>
        <taxon>Bacillati</taxon>
        <taxon>Bacillota</taxon>
        <taxon>Bacilli</taxon>
        <taxon>Lactobacillales</taxon>
        <taxon>Carnobacteriaceae</taxon>
        <taxon>Atopostipes</taxon>
    </lineage>
</organism>
<name>A0A1M4XGH9_9LACT</name>
<dbReference type="Gene3D" id="3.40.190.10">
    <property type="entry name" value="Periplasmic binding protein-like II"/>
    <property type="match status" value="1"/>
</dbReference>
<dbReference type="InterPro" id="IPR006059">
    <property type="entry name" value="SBP"/>
</dbReference>
<evidence type="ECO:0000313" key="1">
    <source>
        <dbReference type="EMBL" id="SHE92466.1"/>
    </source>
</evidence>
<dbReference type="EMBL" id="FQUF01000021">
    <property type="protein sequence ID" value="SHE92466.1"/>
    <property type="molecule type" value="Genomic_DNA"/>
</dbReference>
<gene>
    <name evidence="1" type="ORF">SAMN02745249_01436</name>
</gene>
<evidence type="ECO:0000313" key="2">
    <source>
        <dbReference type="Proteomes" id="UP000184128"/>
    </source>
</evidence>
<keyword evidence="2" id="KW-1185">Reference proteome</keyword>
<reference evidence="1 2" key="1">
    <citation type="submission" date="2016-11" db="EMBL/GenBank/DDBJ databases">
        <authorList>
            <person name="Jaros S."/>
            <person name="Januszkiewicz K."/>
            <person name="Wedrychowicz H."/>
        </authorList>
    </citation>
    <scope>NUCLEOTIDE SEQUENCE [LARGE SCALE GENOMIC DNA]</scope>
    <source>
        <strain evidence="1 2">DSM 15692</strain>
    </source>
</reference>
<dbReference type="STRING" id="1121025.SAMN02745249_01436"/>
<dbReference type="Pfam" id="PF01547">
    <property type="entry name" value="SBP_bac_1"/>
    <property type="match status" value="1"/>
</dbReference>
<dbReference type="InterPro" id="IPR050490">
    <property type="entry name" value="Bact_solute-bd_prot1"/>
</dbReference>
<dbReference type="PROSITE" id="PS51257">
    <property type="entry name" value="PROKAR_LIPOPROTEIN"/>
    <property type="match status" value="1"/>
</dbReference>
<dbReference type="OrthoDB" id="55273at2"/>
<accession>A0A1M4XGH9</accession>
<dbReference type="RefSeq" id="WP_073298184.1">
    <property type="nucleotide sequence ID" value="NZ_FQUF01000021.1"/>
</dbReference>
<dbReference type="PANTHER" id="PTHR43649:SF12">
    <property type="entry name" value="DIACETYLCHITOBIOSE BINDING PROTEIN DASA"/>
    <property type="match status" value="1"/>
</dbReference>
<dbReference type="AlphaFoldDB" id="A0A1M4XGH9"/>
<dbReference type="SUPFAM" id="SSF53850">
    <property type="entry name" value="Periplasmic binding protein-like II"/>
    <property type="match status" value="1"/>
</dbReference>
<dbReference type="PANTHER" id="PTHR43649">
    <property type="entry name" value="ARABINOSE-BINDING PROTEIN-RELATED"/>
    <property type="match status" value="1"/>
</dbReference>